<dbReference type="InterPro" id="IPR036259">
    <property type="entry name" value="MFS_trans_sf"/>
</dbReference>
<organism evidence="7 8">
    <name type="scientific">[Enterobacter] lignolyticus</name>
    <dbReference type="NCBI Taxonomy" id="1334193"/>
    <lineage>
        <taxon>Bacteria</taxon>
        <taxon>Pseudomonadati</taxon>
        <taxon>Pseudomonadota</taxon>
        <taxon>Gammaproteobacteria</taxon>
        <taxon>Enterobacterales</taxon>
        <taxon>Enterobacteriaceae</taxon>
        <taxon>Pluralibacter</taxon>
    </lineage>
</organism>
<feature type="transmembrane region" description="Helical" evidence="6">
    <location>
        <begin position="91"/>
        <end position="110"/>
    </location>
</feature>
<dbReference type="PANTHER" id="PTHR23513">
    <property type="entry name" value="INTEGRAL MEMBRANE EFFLUX PROTEIN-RELATED"/>
    <property type="match status" value="1"/>
</dbReference>
<gene>
    <name evidence="7" type="ORF">AO703_01575</name>
</gene>
<comment type="subcellular location">
    <subcellularLocation>
        <location evidence="1">Cell membrane</location>
        <topology evidence="1">Multi-pass membrane protein</topology>
    </subcellularLocation>
</comment>
<proteinExistence type="predicted"/>
<dbReference type="EMBL" id="CP012871">
    <property type="protein sequence ID" value="ALR75052.1"/>
    <property type="molecule type" value="Genomic_DNA"/>
</dbReference>
<dbReference type="SUPFAM" id="SSF103473">
    <property type="entry name" value="MFS general substrate transporter"/>
    <property type="match status" value="1"/>
</dbReference>
<dbReference type="Pfam" id="PF07690">
    <property type="entry name" value="MFS_1"/>
    <property type="match status" value="1"/>
</dbReference>
<evidence type="ECO:0000256" key="6">
    <source>
        <dbReference type="SAM" id="Phobius"/>
    </source>
</evidence>
<feature type="transmembrane region" description="Helical" evidence="6">
    <location>
        <begin position="180"/>
        <end position="200"/>
    </location>
</feature>
<name>A0A806X381_9ENTR</name>
<feature type="transmembrane region" description="Helical" evidence="6">
    <location>
        <begin position="207"/>
        <end position="227"/>
    </location>
</feature>
<dbReference type="Gene3D" id="1.20.1250.20">
    <property type="entry name" value="MFS general substrate transporter like domains"/>
    <property type="match status" value="1"/>
</dbReference>
<feature type="transmembrane region" description="Helical" evidence="6">
    <location>
        <begin position="66"/>
        <end position="85"/>
    </location>
</feature>
<dbReference type="AlphaFoldDB" id="A0A806X381"/>
<keyword evidence="4 6" id="KW-1133">Transmembrane helix</keyword>
<feature type="transmembrane region" description="Helical" evidence="6">
    <location>
        <begin position="26"/>
        <end position="45"/>
    </location>
</feature>
<keyword evidence="5 6" id="KW-0472">Membrane</keyword>
<dbReference type="GO" id="GO:0005886">
    <property type="term" value="C:plasma membrane"/>
    <property type="evidence" value="ECO:0007669"/>
    <property type="project" value="UniProtKB-SubCell"/>
</dbReference>
<evidence type="ECO:0000256" key="3">
    <source>
        <dbReference type="ARBA" id="ARBA00022692"/>
    </source>
</evidence>
<feature type="transmembrane region" description="Helical" evidence="6">
    <location>
        <begin position="273"/>
        <end position="291"/>
    </location>
</feature>
<dbReference type="KEGG" id="kle:AO703_01575"/>
<evidence type="ECO:0000256" key="4">
    <source>
        <dbReference type="ARBA" id="ARBA00022989"/>
    </source>
</evidence>
<dbReference type="PANTHER" id="PTHR23513:SF6">
    <property type="entry name" value="MAJOR FACILITATOR SUPERFAMILY ASSOCIATED DOMAIN-CONTAINING PROTEIN"/>
    <property type="match status" value="1"/>
</dbReference>
<evidence type="ECO:0000256" key="1">
    <source>
        <dbReference type="ARBA" id="ARBA00004651"/>
    </source>
</evidence>
<dbReference type="Proteomes" id="UP000069162">
    <property type="component" value="Chromosome"/>
</dbReference>
<feature type="transmembrane region" description="Helical" evidence="6">
    <location>
        <begin position="233"/>
        <end position="252"/>
    </location>
</feature>
<reference evidence="8" key="1">
    <citation type="submission" date="2015-10" db="EMBL/GenBank/DDBJ databases">
        <title>Complete Genome Sequencing of Klebsiella sp. strain G5.</title>
        <authorList>
            <person name="Chan K.-G."/>
            <person name="Chen J.-W."/>
        </authorList>
    </citation>
    <scope>NUCLEOTIDE SEQUENCE [LARGE SCALE GENOMIC DNA]</scope>
    <source>
        <strain evidence="8">G5</strain>
    </source>
</reference>
<keyword evidence="3 6" id="KW-0812">Transmembrane</keyword>
<accession>A0A806X381</accession>
<protein>
    <recommendedName>
        <fullName evidence="9">Major facilitator superfamily MFS_1</fullName>
    </recommendedName>
</protein>
<keyword evidence="2" id="KW-1003">Cell membrane</keyword>
<feature type="transmembrane region" description="Helical" evidence="6">
    <location>
        <begin position="149"/>
        <end position="174"/>
    </location>
</feature>
<evidence type="ECO:0008006" key="9">
    <source>
        <dbReference type="Google" id="ProtNLM"/>
    </source>
</evidence>
<evidence type="ECO:0000313" key="7">
    <source>
        <dbReference type="EMBL" id="ALR75052.1"/>
    </source>
</evidence>
<evidence type="ECO:0000313" key="8">
    <source>
        <dbReference type="Proteomes" id="UP000069162"/>
    </source>
</evidence>
<dbReference type="InterPro" id="IPR011701">
    <property type="entry name" value="MFS"/>
</dbReference>
<evidence type="ECO:0000256" key="5">
    <source>
        <dbReference type="ARBA" id="ARBA00023136"/>
    </source>
</evidence>
<dbReference type="GO" id="GO:0022857">
    <property type="term" value="F:transmembrane transporter activity"/>
    <property type="evidence" value="ECO:0007669"/>
    <property type="project" value="InterPro"/>
</dbReference>
<sequence length="330" mass="36587">MSGELVCSFTAVLLFAIPYNEATYPIIITLGFIISVFSSIHHPVFQALIPELYKEDKIKNVNSQVSMIDSFVSIIAPVSIGVILMGLDKRYLSLLISFIYFISFVTIVMVDYKNKRANSKFGFKIIMVSLHEGINYVAVNKSLRNIAALFFFVNFGIRVVFSNLIWIFAVVYGIHEDKIPLYFITIGLGAIVGAKGATLVIGRYSDVLIISVCTAIIALCSLLFAFAKTPMELSIMLAVSSMVQSIIIVTFFTYRQKITEINILSRVVAVTRLISYLSIPFAALVSGRLLIDSESVLNIYIMSALTIALGLCVFLFFHRKSACRTTKASV</sequence>
<evidence type="ECO:0000256" key="2">
    <source>
        <dbReference type="ARBA" id="ARBA00022475"/>
    </source>
</evidence>
<feature type="transmembrane region" description="Helical" evidence="6">
    <location>
        <begin position="297"/>
        <end position="317"/>
    </location>
</feature>